<protein>
    <submittedName>
        <fullName evidence="1">Uncharacterized protein</fullName>
    </submittedName>
</protein>
<evidence type="ECO:0000313" key="1">
    <source>
        <dbReference type="EMBL" id="KKM26216.1"/>
    </source>
</evidence>
<dbReference type="EMBL" id="LAZR01012555">
    <property type="protein sequence ID" value="KKM26216.1"/>
    <property type="molecule type" value="Genomic_DNA"/>
</dbReference>
<gene>
    <name evidence="1" type="ORF">LCGC14_1586970</name>
</gene>
<name>A0A0F9IF38_9ZZZZ</name>
<comment type="caution">
    <text evidence="1">The sequence shown here is derived from an EMBL/GenBank/DDBJ whole genome shotgun (WGS) entry which is preliminary data.</text>
</comment>
<reference evidence="1" key="1">
    <citation type="journal article" date="2015" name="Nature">
        <title>Complex archaea that bridge the gap between prokaryotes and eukaryotes.</title>
        <authorList>
            <person name="Spang A."/>
            <person name="Saw J.H."/>
            <person name="Jorgensen S.L."/>
            <person name="Zaremba-Niedzwiedzka K."/>
            <person name="Martijn J."/>
            <person name="Lind A.E."/>
            <person name="van Eijk R."/>
            <person name="Schleper C."/>
            <person name="Guy L."/>
            <person name="Ettema T.J."/>
        </authorList>
    </citation>
    <scope>NUCLEOTIDE SEQUENCE</scope>
</reference>
<accession>A0A0F9IF38</accession>
<dbReference type="AlphaFoldDB" id="A0A0F9IF38"/>
<organism evidence="1">
    <name type="scientific">marine sediment metagenome</name>
    <dbReference type="NCBI Taxonomy" id="412755"/>
    <lineage>
        <taxon>unclassified sequences</taxon>
        <taxon>metagenomes</taxon>
        <taxon>ecological metagenomes</taxon>
    </lineage>
</organism>
<proteinExistence type="predicted"/>
<sequence length="352" mass="41655">MNSKKLITKTTLYSLPVTQFNELFQDVSRIINNLKTRYTHTFSLQEFIDTDYTLLFQNRVSALTKAYPDLNYEKLNKDKLLREFRDKKDYKIKIIEKLQEIGKKYGLGEYDITLNSISLILEADSEKQDVNLRNGELFSEFEPFYNELMAIFNFPSSLEFKLECYDLFQNIYNKFKVERFYKNLKKLSPVVIFMFLKMKGYNITMKNLIHQMKLDETEVRRLFRRSIEVYPEYLKKNRKLIVQNQIRSIIDTFQFSEEFGVISEAILDKFWVLLSSTTESVVAGTVCILTMIVMDIKNPPKSEICRSLGITQSAMNYQIKNKLFEKLHIPGFKTINSSRELIKEFIKKNIDV</sequence>